<evidence type="ECO:0000313" key="1">
    <source>
        <dbReference type="EMBL" id="KAK8013290.1"/>
    </source>
</evidence>
<dbReference type="Proteomes" id="UP001396898">
    <property type="component" value="Unassembled WGS sequence"/>
</dbReference>
<sequence length="63" mass="7009">MPRRRPYKALSSLLFRPSVAPFQMAVRDGDLPDARIADDKELIHLAQTLAIADMHCMAMVGTV</sequence>
<proteinExistence type="predicted"/>
<reference evidence="1 2" key="1">
    <citation type="submission" date="2023-01" db="EMBL/GenBank/DDBJ databases">
        <title>Analysis of 21 Apiospora genomes using comparative genomics revels a genus with tremendous synthesis potential of carbohydrate active enzymes and secondary metabolites.</title>
        <authorList>
            <person name="Sorensen T."/>
        </authorList>
    </citation>
    <scope>NUCLEOTIDE SEQUENCE [LARGE SCALE GENOMIC DNA]</scope>
    <source>
        <strain evidence="1 2">CBS 20057</strain>
    </source>
</reference>
<comment type="caution">
    <text evidence="1">The sequence shown here is derived from an EMBL/GenBank/DDBJ whole genome shotgun (WGS) entry which is preliminary data.</text>
</comment>
<evidence type="ECO:0000313" key="2">
    <source>
        <dbReference type="Proteomes" id="UP001396898"/>
    </source>
</evidence>
<accession>A0ABR1RJ44</accession>
<gene>
    <name evidence="1" type="ORF">PG991_009561</name>
</gene>
<protein>
    <submittedName>
        <fullName evidence="1">Uncharacterized protein</fullName>
    </submittedName>
</protein>
<name>A0ABR1RJ44_9PEZI</name>
<dbReference type="EMBL" id="JAQQWI010000014">
    <property type="protein sequence ID" value="KAK8013290.1"/>
    <property type="molecule type" value="Genomic_DNA"/>
</dbReference>
<keyword evidence="2" id="KW-1185">Reference proteome</keyword>
<organism evidence="1 2">
    <name type="scientific">Apiospora marii</name>
    <dbReference type="NCBI Taxonomy" id="335849"/>
    <lineage>
        <taxon>Eukaryota</taxon>
        <taxon>Fungi</taxon>
        <taxon>Dikarya</taxon>
        <taxon>Ascomycota</taxon>
        <taxon>Pezizomycotina</taxon>
        <taxon>Sordariomycetes</taxon>
        <taxon>Xylariomycetidae</taxon>
        <taxon>Amphisphaeriales</taxon>
        <taxon>Apiosporaceae</taxon>
        <taxon>Apiospora</taxon>
    </lineage>
</organism>